<dbReference type="GO" id="GO:0003700">
    <property type="term" value="F:DNA-binding transcription factor activity"/>
    <property type="evidence" value="ECO:0007669"/>
    <property type="project" value="InterPro"/>
</dbReference>
<dbReference type="PROSITE" id="PS51000">
    <property type="entry name" value="HTH_DEOR_2"/>
    <property type="match status" value="1"/>
</dbReference>
<dbReference type="InterPro" id="IPR014036">
    <property type="entry name" value="DeoR-like_C"/>
</dbReference>
<feature type="domain" description="HTH deoR-type" evidence="3">
    <location>
        <begin position="3"/>
        <end position="60"/>
    </location>
</feature>
<dbReference type="Gene3D" id="3.40.50.1360">
    <property type="match status" value="1"/>
</dbReference>
<evidence type="ECO:0000259" key="3">
    <source>
        <dbReference type="PROSITE" id="PS51000"/>
    </source>
</evidence>
<dbReference type="SUPFAM" id="SSF100950">
    <property type="entry name" value="NagB/RpiA/CoA transferase-like"/>
    <property type="match status" value="1"/>
</dbReference>
<dbReference type="AlphaFoldDB" id="C5CIF2"/>
<dbReference type="EMBL" id="CP001634">
    <property type="protein sequence ID" value="ACR78886.1"/>
    <property type="molecule type" value="Genomic_DNA"/>
</dbReference>
<proteinExistence type="predicted"/>
<dbReference type="OrthoDB" id="9797223at2"/>
<dbReference type="Gene3D" id="1.10.10.10">
    <property type="entry name" value="Winged helix-like DNA-binding domain superfamily/Winged helix DNA-binding domain"/>
    <property type="match status" value="1"/>
</dbReference>
<accession>C5CIF2</accession>
<dbReference type="InterPro" id="IPR001034">
    <property type="entry name" value="DeoR_HTH"/>
</dbReference>
<dbReference type="HOGENOM" id="CLU_060699_1_4_0"/>
<evidence type="ECO:0000256" key="2">
    <source>
        <dbReference type="ARBA" id="ARBA00023163"/>
    </source>
</evidence>
<reference evidence="4 5" key="1">
    <citation type="submission" date="2009-06" db="EMBL/GenBank/DDBJ databases">
        <title>Complete sequence of Thermotogales bacterium TBF 19.5.1.</title>
        <authorList>
            <consortium name="US DOE Joint Genome Institute"/>
            <person name="Lucas S."/>
            <person name="Copeland A."/>
            <person name="Lapidus A."/>
            <person name="Glavina del Rio T."/>
            <person name="Tice H."/>
            <person name="Bruce D."/>
            <person name="Goodwin L."/>
            <person name="Pitluck S."/>
            <person name="Chertkov O."/>
            <person name="Brettin T."/>
            <person name="Detter J.C."/>
            <person name="Han C."/>
            <person name="Schmutz J."/>
            <person name="Larimer F."/>
            <person name="Land M."/>
            <person name="Hauser L."/>
            <person name="Kyrpides N."/>
            <person name="Ovchinnikova G."/>
            <person name="Noll K."/>
        </authorList>
    </citation>
    <scope>NUCLEOTIDE SEQUENCE [LARGE SCALE GENOMIC DNA]</scope>
    <source>
        <strain evidence="5">ATCC BAA-1733 / DSM 21960 / TBF 19.5.1</strain>
    </source>
</reference>
<dbReference type="KEGG" id="kol:Kole_0160"/>
<dbReference type="InterPro" id="IPR050313">
    <property type="entry name" value="Carb_Metab_HTH_regulators"/>
</dbReference>
<dbReference type="SMART" id="SM00420">
    <property type="entry name" value="HTH_DEOR"/>
    <property type="match status" value="1"/>
</dbReference>
<keyword evidence="1" id="KW-0805">Transcription regulation</keyword>
<evidence type="ECO:0000313" key="4">
    <source>
        <dbReference type="EMBL" id="ACR78886.1"/>
    </source>
</evidence>
<dbReference type="eggNOG" id="COG1349">
    <property type="taxonomic scope" value="Bacteria"/>
</dbReference>
<protein>
    <submittedName>
        <fullName evidence="4">Transcriptional regulator, DeoR family</fullName>
    </submittedName>
</protein>
<dbReference type="PANTHER" id="PTHR30363">
    <property type="entry name" value="HTH-TYPE TRANSCRIPTIONAL REGULATOR SRLR-RELATED"/>
    <property type="match status" value="1"/>
</dbReference>
<evidence type="ECO:0000256" key="1">
    <source>
        <dbReference type="ARBA" id="ARBA00023015"/>
    </source>
</evidence>
<dbReference type="PANTHER" id="PTHR30363:SF44">
    <property type="entry name" value="AGA OPERON TRANSCRIPTIONAL REPRESSOR-RELATED"/>
    <property type="match status" value="1"/>
</dbReference>
<dbReference type="Pfam" id="PF08220">
    <property type="entry name" value="HTH_DeoR"/>
    <property type="match status" value="1"/>
</dbReference>
<keyword evidence="5" id="KW-1185">Reference proteome</keyword>
<dbReference type="STRING" id="521045.Kole_0160"/>
<organism evidence="4 5">
    <name type="scientific">Kosmotoga olearia (strain ATCC BAA-1733 / DSM 21960 / TBF 19.5.1)</name>
    <dbReference type="NCBI Taxonomy" id="521045"/>
    <lineage>
        <taxon>Bacteria</taxon>
        <taxon>Thermotogati</taxon>
        <taxon>Thermotogota</taxon>
        <taxon>Thermotogae</taxon>
        <taxon>Kosmotogales</taxon>
        <taxon>Kosmotogaceae</taxon>
        <taxon>Kosmotoga</taxon>
    </lineage>
</organism>
<dbReference type="SMART" id="SM01134">
    <property type="entry name" value="DeoRC"/>
    <property type="match status" value="1"/>
</dbReference>
<gene>
    <name evidence="4" type="ordered locus">Kole_0160</name>
</gene>
<name>C5CIF2_KOSOT</name>
<dbReference type="SUPFAM" id="SSF46785">
    <property type="entry name" value="Winged helix' DNA-binding domain"/>
    <property type="match status" value="1"/>
</dbReference>
<keyword evidence="2" id="KW-0804">Transcription</keyword>
<sequence length="256" mass="28058">MNKSESLKIISEIIRKEGNVSIKMVSEKLGVSESTARRYINELIKISSLPLKRVHGGVILDTGKGSLELMFDTKLSMNAEEKKRIAQKAVNFVEDGDSIIIDSGSTAFYMAKYLSKKRGIKVISVDIRVTEELAKNPDIETYIIGGIVRPGYYSIGGELAVETIKNFSVEKVFLTVDAIDLENGITNSSMFEVYVKRALINAGKTVILLADSSKIGKKAFVKVAPIESVDIIITTPGIDADTLKQLEDKGVRIVIV</sequence>
<dbReference type="InterPro" id="IPR036390">
    <property type="entry name" value="WH_DNA-bd_sf"/>
</dbReference>
<dbReference type="Proteomes" id="UP000002382">
    <property type="component" value="Chromosome"/>
</dbReference>
<dbReference type="InterPro" id="IPR037171">
    <property type="entry name" value="NagB/RpiA_transferase-like"/>
</dbReference>
<evidence type="ECO:0000313" key="5">
    <source>
        <dbReference type="Proteomes" id="UP000002382"/>
    </source>
</evidence>
<dbReference type="RefSeq" id="WP_012744674.1">
    <property type="nucleotide sequence ID" value="NC_012785.1"/>
</dbReference>
<reference evidence="4 5" key="2">
    <citation type="journal article" date="2011" name="J. Bacteriol.">
        <title>Genome Sequence of Kosmotoga olearia Strain TBF 19.5.1, a Thermophilic Bacterium with a Wide Growth Temperature Range, Isolated from the Troll B Oil Platform in the North Sea.</title>
        <authorList>
            <person name="Swithers K.S."/>
            <person name="Dipippo J.L."/>
            <person name="Bruce D.C."/>
            <person name="Detter C."/>
            <person name="Tapia R."/>
            <person name="Han S."/>
            <person name="Goodwin L.A."/>
            <person name="Han J."/>
            <person name="Woyke T."/>
            <person name="Pitluck S."/>
            <person name="Pennacchio L."/>
            <person name="Nolan M."/>
            <person name="Mikhailova N."/>
            <person name="Land M.L."/>
            <person name="Nesbo C.L."/>
            <person name="Gogarten J.P."/>
            <person name="Noll K.M."/>
        </authorList>
    </citation>
    <scope>NUCLEOTIDE SEQUENCE [LARGE SCALE GENOMIC DNA]</scope>
    <source>
        <strain evidence="5">ATCC BAA-1733 / DSM 21960 / TBF 19.5.1</strain>
    </source>
</reference>
<dbReference type="InterPro" id="IPR036388">
    <property type="entry name" value="WH-like_DNA-bd_sf"/>
</dbReference>
<dbReference type="Pfam" id="PF00455">
    <property type="entry name" value="DeoRC"/>
    <property type="match status" value="1"/>
</dbReference>